<proteinExistence type="predicted"/>
<accession>A0A0G3BJF0</accession>
<protein>
    <recommendedName>
        <fullName evidence="4">VIT family protein</fullName>
    </recommendedName>
</protein>
<dbReference type="EMBL" id="CP011371">
    <property type="protein sequence ID" value="AKJ29579.1"/>
    <property type="molecule type" value="Genomic_DNA"/>
</dbReference>
<evidence type="ECO:0000313" key="3">
    <source>
        <dbReference type="Proteomes" id="UP000035352"/>
    </source>
</evidence>
<keyword evidence="1" id="KW-0472">Membrane</keyword>
<keyword evidence="3" id="KW-1185">Reference proteome</keyword>
<dbReference type="KEGG" id="pbh:AAW51_2888"/>
<name>A0A0G3BJF0_9BURK</name>
<reference evidence="2 3" key="1">
    <citation type="submission" date="2015-05" db="EMBL/GenBank/DDBJ databases">
        <authorList>
            <person name="Tang B."/>
            <person name="Yu Y."/>
        </authorList>
    </citation>
    <scope>NUCLEOTIDE SEQUENCE [LARGE SCALE GENOMIC DNA]</scope>
    <source>
        <strain evidence="2 3">DSM 7029</strain>
    </source>
</reference>
<feature type="transmembrane region" description="Helical" evidence="1">
    <location>
        <begin position="179"/>
        <end position="201"/>
    </location>
</feature>
<feature type="transmembrane region" description="Helical" evidence="1">
    <location>
        <begin position="7"/>
        <end position="27"/>
    </location>
</feature>
<dbReference type="AlphaFoldDB" id="A0A0G3BJF0"/>
<keyword evidence="1" id="KW-1133">Transmembrane helix</keyword>
<gene>
    <name evidence="2" type="ORF">AAW51_2888</name>
</gene>
<keyword evidence="1" id="KW-0812">Transmembrane</keyword>
<dbReference type="Proteomes" id="UP000035352">
    <property type="component" value="Chromosome"/>
</dbReference>
<evidence type="ECO:0008006" key="4">
    <source>
        <dbReference type="Google" id="ProtNLM"/>
    </source>
</evidence>
<feature type="transmembrane region" description="Helical" evidence="1">
    <location>
        <begin position="33"/>
        <end position="54"/>
    </location>
</feature>
<evidence type="ECO:0000256" key="1">
    <source>
        <dbReference type="SAM" id="Phobius"/>
    </source>
</evidence>
<feature type="transmembrane region" description="Helical" evidence="1">
    <location>
        <begin position="121"/>
        <end position="144"/>
    </location>
</feature>
<evidence type="ECO:0000313" key="2">
    <source>
        <dbReference type="EMBL" id="AKJ29579.1"/>
    </source>
</evidence>
<dbReference type="PATRIC" id="fig|413882.6.peg.3013"/>
<sequence>MNWADRVGEIAIGLLVTLMFTGAFAVLGSPRGAIGLSALSASTAWSLICGVMYWRGLCLRRGWQQRFQRDLQQSADDRGFVDGLSEELPASLVKSLSPAELARLRAQLPDLAPPTTSGLDVVGAVQTFVVVFCGTFPVALPLWWIADASLALGVTHAATVVLLFVAGLFLGRRSSSGRAAVLGCALAGLGALLAALCRLLQGW</sequence>
<organism evidence="2 3">
    <name type="scientific">Caldimonas brevitalea</name>
    <dbReference type="NCBI Taxonomy" id="413882"/>
    <lineage>
        <taxon>Bacteria</taxon>
        <taxon>Pseudomonadati</taxon>
        <taxon>Pseudomonadota</taxon>
        <taxon>Betaproteobacteria</taxon>
        <taxon>Burkholderiales</taxon>
        <taxon>Sphaerotilaceae</taxon>
        <taxon>Caldimonas</taxon>
    </lineage>
</organism>
<dbReference type="STRING" id="413882.AAW51_2888"/>
<feature type="transmembrane region" description="Helical" evidence="1">
    <location>
        <begin position="150"/>
        <end position="170"/>
    </location>
</feature>